<organism evidence="2 3">
    <name type="scientific">Streptomyces xanthii</name>
    <dbReference type="NCBI Taxonomy" id="2768069"/>
    <lineage>
        <taxon>Bacteria</taxon>
        <taxon>Bacillati</taxon>
        <taxon>Actinomycetota</taxon>
        <taxon>Actinomycetes</taxon>
        <taxon>Kitasatosporales</taxon>
        <taxon>Streptomycetaceae</taxon>
        <taxon>Streptomyces</taxon>
    </lineage>
</organism>
<feature type="transmembrane region" description="Helical" evidence="1">
    <location>
        <begin position="20"/>
        <end position="39"/>
    </location>
</feature>
<dbReference type="EMBL" id="CP061283">
    <property type="protein sequence ID" value="QNS09527.1"/>
    <property type="molecule type" value="Genomic_DNA"/>
</dbReference>
<dbReference type="Proteomes" id="UP000516428">
    <property type="component" value="Plasmid unnamed2"/>
</dbReference>
<evidence type="ECO:0000313" key="3">
    <source>
        <dbReference type="Proteomes" id="UP000516428"/>
    </source>
</evidence>
<dbReference type="AlphaFoldDB" id="A0A7H1BLC2"/>
<reference evidence="2 3" key="1">
    <citation type="submission" date="2020-09" db="EMBL/GenBank/DDBJ databases">
        <title>A novel species.</title>
        <authorList>
            <person name="Gao J."/>
        </authorList>
    </citation>
    <scope>NUCLEOTIDE SEQUENCE [LARGE SCALE GENOMIC DNA]</scope>
    <source>
        <strain evidence="2 3">CRXT-Y-14</strain>
        <plasmid evidence="2 3">unnamed2</plasmid>
    </source>
</reference>
<keyword evidence="1" id="KW-1133">Transmembrane helix</keyword>
<keyword evidence="2" id="KW-0614">Plasmid</keyword>
<name>A0A7H1BLC2_9ACTN</name>
<geneLocation type="plasmid" evidence="2 3">
    <name>unnamed2</name>
</geneLocation>
<gene>
    <name evidence="2" type="ORF">IAG42_37410</name>
</gene>
<sequence>MYARLRRWWATGSPLWQRLVVCGTLTIGAFVAGQTVAILGGRAWLSLGLAAVAAAALCVGAFLLMMARARGEHVYSPRWYRKFQQDARARAAGNSQ</sequence>
<keyword evidence="1" id="KW-0472">Membrane</keyword>
<keyword evidence="1" id="KW-0812">Transmembrane</keyword>
<protein>
    <submittedName>
        <fullName evidence="2">Uncharacterized protein</fullName>
    </submittedName>
</protein>
<accession>A0A7H1BLC2</accession>
<feature type="transmembrane region" description="Helical" evidence="1">
    <location>
        <begin position="45"/>
        <end position="67"/>
    </location>
</feature>
<keyword evidence="3" id="KW-1185">Reference proteome</keyword>
<dbReference type="KEGG" id="sxn:IAG42_37410"/>
<evidence type="ECO:0000313" key="2">
    <source>
        <dbReference type="EMBL" id="QNS09527.1"/>
    </source>
</evidence>
<evidence type="ECO:0000256" key="1">
    <source>
        <dbReference type="SAM" id="Phobius"/>
    </source>
</evidence>
<proteinExistence type="predicted"/>